<dbReference type="Gene3D" id="2.60.40.1730">
    <property type="entry name" value="tricorn interacting facor f3 domain"/>
    <property type="match status" value="1"/>
</dbReference>
<keyword evidence="11" id="KW-0482">Metalloprotease</keyword>
<evidence type="ECO:0000256" key="6">
    <source>
        <dbReference type="ARBA" id="ARBA00022438"/>
    </source>
</evidence>
<dbReference type="EC" id="3.4.11.2" evidence="4 12"/>
<dbReference type="InterPro" id="IPR035414">
    <property type="entry name" value="Peptidase_M1_pepN_Ig-like"/>
</dbReference>
<evidence type="ECO:0000313" key="18">
    <source>
        <dbReference type="Proteomes" id="UP000078272"/>
    </source>
</evidence>
<dbReference type="CDD" id="cd09600">
    <property type="entry name" value="M1_APN"/>
    <property type="match status" value="1"/>
</dbReference>
<dbReference type="Gene3D" id="1.10.390.10">
    <property type="entry name" value="Neutral Protease Domain 2"/>
    <property type="match status" value="1"/>
</dbReference>
<keyword evidence="10" id="KW-0862">Zinc</keyword>
<keyword evidence="7" id="KW-0645">Protease</keyword>
<dbReference type="EMBL" id="LDPZ01000061">
    <property type="protein sequence ID" value="KTQ85325.1"/>
    <property type="molecule type" value="Genomic_DNA"/>
</dbReference>
<comment type="cofactor">
    <cofactor evidence="2">
        <name>Zn(2+)</name>
        <dbReference type="ChEBI" id="CHEBI:29105"/>
    </cofactor>
</comment>
<dbReference type="Pfam" id="PF11940">
    <property type="entry name" value="DUF3458"/>
    <property type="match status" value="1"/>
</dbReference>
<dbReference type="InterPro" id="IPR038438">
    <property type="entry name" value="PepN_Ig-like_sf"/>
</dbReference>
<dbReference type="InterPro" id="IPR014782">
    <property type="entry name" value="Peptidase_M1_dom"/>
</dbReference>
<protein>
    <recommendedName>
        <fullName evidence="5 12">Aminopeptidase N</fullName>
        <ecNumber evidence="4 12">3.4.11.2</ecNumber>
    </recommendedName>
</protein>
<keyword evidence="9" id="KW-0378">Hydrolase</keyword>
<dbReference type="Gene3D" id="1.25.50.10">
    <property type="entry name" value="Peptidase M1, alanyl aminopeptidase, C-terminal domain"/>
    <property type="match status" value="1"/>
</dbReference>
<evidence type="ECO:0000256" key="3">
    <source>
        <dbReference type="ARBA" id="ARBA00010136"/>
    </source>
</evidence>
<dbReference type="GO" id="GO:0016285">
    <property type="term" value="F:alanyl aminopeptidase activity"/>
    <property type="evidence" value="ECO:0007669"/>
    <property type="project" value="UniProtKB-EC"/>
</dbReference>
<dbReference type="Pfam" id="PF01433">
    <property type="entry name" value="Peptidase_M1"/>
    <property type="match status" value="1"/>
</dbReference>
<organism evidence="17 18">
    <name type="scientific">Aureimonas ureilytica</name>
    <dbReference type="NCBI Taxonomy" id="401562"/>
    <lineage>
        <taxon>Bacteria</taxon>
        <taxon>Pseudomonadati</taxon>
        <taxon>Pseudomonadota</taxon>
        <taxon>Alphaproteobacteria</taxon>
        <taxon>Hyphomicrobiales</taxon>
        <taxon>Aurantimonadaceae</taxon>
        <taxon>Aureimonas</taxon>
    </lineage>
</organism>
<evidence type="ECO:0000256" key="10">
    <source>
        <dbReference type="ARBA" id="ARBA00022833"/>
    </source>
</evidence>
<feature type="domain" description="Peptidase M1 membrane alanine aminopeptidase" evidence="13">
    <location>
        <begin position="233"/>
        <end position="444"/>
    </location>
</feature>
<evidence type="ECO:0000256" key="5">
    <source>
        <dbReference type="ARBA" id="ARBA00015611"/>
    </source>
</evidence>
<proteinExistence type="inferred from homology"/>
<dbReference type="PANTHER" id="PTHR46322:SF1">
    <property type="entry name" value="PUROMYCIN-SENSITIVE AMINOPEPTIDASE"/>
    <property type="match status" value="1"/>
</dbReference>
<dbReference type="OrthoDB" id="100605at2"/>
<dbReference type="FunFam" id="3.30.2010.30:FF:000002">
    <property type="entry name" value="Putative aminopeptidase N"/>
    <property type="match status" value="1"/>
</dbReference>
<dbReference type="GO" id="GO:0008270">
    <property type="term" value="F:zinc ion binding"/>
    <property type="evidence" value="ECO:0007669"/>
    <property type="project" value="InterPro"/>
</dbReference>
<dbReference type="InterPro" id="IPR045357">
    <property type="entry name" value="Aminopeptidase_N-like_N"/>
</dbReference>
<evidence type="ECO:0000256" key="9">
    <source>
        <dbReference type="ARBA" id="ARBA00022801"/>
    </source>
</evidence>
<dbReference type="RefSeq" id="WP_058636476.1">
    <property type="nucleotide sequence ID" value="NZ_LDPZ01000061.1"/>
</dbReference>
<keyword evidence="8" id="KW-0479">Metal-binding</keyword>
<dbReference type="AlphaFoldDB" id="A0A175R590"/>
<dbReference type="Proteomes" id="UP000078272">
    <property type="component" value="Unassembled WGS sequence"/>
</dbReference>
<evidence type="ECO:0000256" key="12">
    <source>
        <dbReference type="NCBIfam" id="TIGR02414"/>
    </source>
</evidence>
<evidence type="ECO:0000256" key="8">
    <source>
        <dbReference type="ARBA" id="ARBA00022723"/>
    </source>
</evidence>
<dbReference type="InterPro" id="IPR042097">
    <property type="entry name" value="Aminopeptidase_N-like_N_sf"/>
</dbReference>
<gene>
    <name evidence="17" type="primary">pepN</name>
    <name evidence="17" type="ORF">NS226_20070</name>
</gene>
<evidence type="ECO:0000256" key="1">
    <source>
        <dbReference type="ARBA" id="ARBA00000098"/>
    </source>
</evidence>
<dbReference type="InterPro" id="IPR027268">
    <property type="entry name" value="Peptidase_M4/M1_CTD_sf"/>
</dbReference>
<dbReference type="NCBIfam" id="TIGR02414">
    <property type="entry name" value="pepN_proteo"/>
    <property type="match status" value="1"/>
</dbReference>
<evidence type="ECO:0000259" key="14">
    <source>
        <dbReference type="Pfam" id="PF11940"/>
    </source>
</evidence>
<name>A0A175R590_9HYPH</name>
<dbReference type="SUPFAM" id="SSF63737">
    <property type="entry name" value="Leukotriene A4 hydrolase N-terminal domain"/>
    <property type="match status" value="1"/>
</dbReference>
<comment type="similarity">
    <text evidence="3">Belongs to the peptidase M1 family.</text>
</comment>
<evidence type="ECO:0000313" key="17">
    <source>
        <dbReference type="EMBL" id="KTQ85325.1"/>
    </source>
</evidence>
<dbReference type="Gene3D" id="2.60.40.1840">
    <property type="match status" value="1"/>
</dbReference>
<comment type="caution">
    <text evidence="17">The sequence shown here is derived from an EMBL/GenBank/DDBJ whole genome shotgun (WGS) entry which is preliminary data.</text>
</comment>
<dbReference type="PANTHER" id="PTHR46322">
    <property type="entry name" value="PUROMYCIN-SENSITIVE AMINOPEPTIDASE"/>
    <property type="match status" value="1"/>
</dbReference>
<dbReference type="PRINTS" id="PR00756">
    <property type="entry name" value="ALADIPTASE"/>
</dbReference>
<accession>A0A175R590</accession>
<evidence type="ECO:0000259" key="15">
    <source>
        <dbReference type="Pfam" id="PF17432"/>
    </source>
</evidence>
<dbReference type="InterPro" id="IPR012779">
    <property type="entry name" value="Peptidase_M1_pepN"/>
</dbReference>
<evidence type="ECO:0000259" key="13">
    <source>
        <dbReference type="Pfam" id="PF01433"/>
    </source>
</evidence>
<feature type="domain" description="Peptidase M1 alanyl aminopeptidase Ig-like fold" evidence="14">
    <location>
        <begin position="452"/>
        <end position="553"/>
    </location>
</feature>
<dbReference type="GO" id="GO:0006508">
    <property type="term" value="P:proteolysis"/>
    <property type="evidence" value="ECO:0007669"/>
    <property type="project" value="UniProtKB-UniRule"/>
</dbReference>
<evidence type="ECO:0000256" key="2">
    <source>
        <dbReference type="ARBA" id="ARBA00001947"/>
    </source>
</evidence>
<sequence length="882" mass="97774">MLRTDDGHIIRLEDYRPTDFAIHHVEMLVRLMEGAAEVVTDITLERRPETSETAPLVLDGDELVLTGLHLNGEPVTAEQFDASPDQLTVRGLPGRGRFVLRVETRLSPETNTQLMGLYRSNGVWCTQCEAEGFRRITYFLDRPDVLATYRVRLEADRASAPVLLANGNPMESGELDDGRHFAVWDDPHPKPSYLFALVAGDLDPLEDRFTTASGRNVKLVIFTEKGLSHRATYAMDALKRSMVWDERRFGREYDLDVFNIVAISDFNMGAMENKGLNVFNHKYVLLDPDTATDGDYAGVETVIAHEYFHNWTGNRITCRDWFQLCLKEGLTVYRDQEFSADERSRPVKRISSVHGLKAQQFPEDQGPLQHPVRPTRYREINNFYTATVYEKGAELVRMIETILAAENFRSGMDLYFERHDGEAATIEDFLRCFEEAGDTDLSQFALWYHQAGTPTLTVTEQYDGGQLTLILEQDLAKGAAGTGTHPFHMPIRFGLVSQAGEDLAIEPVAGEAEIEGDVIHLTTSRAELVFEVGSQRPLVSILRDFSAPVTLRHDQPREARLALAALDPNPFGRWRALTDLTGDMLRSASLSETEGRGATYDPAVIEALCRSASDQALEPALRALMVTLPGEPEIARLIGSEIDPEAIHRARRGALRALAEAGGLEFERLRASLSDGSAPFSADAASAGRRALRAALLPAVAIVQTSAAPLFAEFEQASNMTDRLSAISALVQLFPGSDETQSALDAFYRRFESDALVLDKWFTLQATAPSDGSVEAMDRLRQHPKFTLGNPNRARALIGGFASGNQRGFNRADGAGYRWVAEQLGELDRLNPQTAARLATAFRSWRSFDAPRRAAAEAALRDLAGRSDLSRDLSDILTRTLG</sequence>
<reference evidence="17 18" key="1">
    <citation type="journal article" date="2016" name="Front. Microbiol.">
        <title>Genomic Resource of Rice Seed Associated Bacteria.</title>
        <authorList>
            <person name="Midha S."/>
            <person name="Bansal K."/>
            <person name="Sharma S."/>
            <person name="Kumar N."/>
            <person name="Patil P.P."/>
            <person name="Chaudhry V."/>
            <person name="Patil P.B."/>
        </authorList>
    </citation>
    <scope>NUCLEOTIDE SEQUENCE [LARGE SCALE GENOMIC DNA]</scope>
    <source>
        <strain evidence="17 18">NS226</strain>
    </source>
</reference>
<dbReference type="Pfam" id="PF17432">
    <property type="entry name" value="DUF3458_C"/>
    <property type="match status" value="1"/>
</dbReference>
<evidence type="ECO:0000256" key="4">
    <source>
        <dbReference type="ARBA" id="ARBA00012564"/>
    </source>
</evidence>
<dbReference type="GO" id="GO:0008237">
    <property type="term" value="F:metallopeptidase activity"/>
    <property type="evidence" value="ECO:0007669"/>
    <property type="project" value="UniProtKB-UniRule"/>
</dbReference>
<dbReference type="InterPro" id="IPR037144">
    <property type="entry name" value="Peptidase_M1_pepN_C_sf"/>
</dbReference>
<dbReference type="STRING" id="401562.NS365_12920"/>
<dbReference type="Gene3D" id="3.30.2010.30">
    <property type="match status" value="1"/>
</dbReference>
<evidence type="ECO:0000256" key="7">
    <source>
        <dbReference type="ARBA" id="ARBA00022670"/>
    </source>
</evidence>
<dbReference type="SUPFAM" id="SSF55486">
    <property type="entry name" value="Metalloproteases ('zincins'), catalytic domain"/>
    <property type="match status" value="1"/>
</dbReference>
<evidence type="ECO:0000256" key="11">
    <source>
        <dbReference type="ARBA" id="ARBA00023049"/>
    </source>
</evidence>
<dbReference type="InterPro" id="IPR001930">
    <property type="entry name" value="Peptidase_M1"/>
</dbReference>
<keyword evidence="6 17" id="KW-0031">Aminopeptidase</keyword>
<comment type="catalytic activity">
    <reaction evidence="1">
        <text>Release of an N-terminal amino acid, Xaa-|-Yaa- from a peptide, amide or arylamide. Xaa is preferably Ala, but may be most amino acids including Pro (slow action). When a terminal hydrophobic residue is followed by a prolyl residue, the two may be released as an intact Xaa-Pro dipeptide.</text>
        <dbReference type="EC" id="3.4.11.2"/>
    </reaction>
</comment>
<dbReference type="InterPro" id="IPR024601">
    <property type="entry name" value="Peptidase_M1_pepN_C"/>
</dbReference>
<feature type="domain" description="Aminopeptidase N-like N-terminal" evidence="16">
    <location>
        <begin position="100"/>
        <end position="194"/>
    </location>
</feature>
<feature type="domain" description="Peptidase M1 alanyl aminopeptidase C-terminal" evidence="15">
    <location>
        <begin position="558"/>
        <end position="881"/>
    </location>
</feature>
<dbReference type="Pfam" id="PF17900">
    <property type="entry name" value="Peptidase_M1_N"/>
    <property type="match status" value="1"/>
</dbReference>
<evidence type="ECO:0000259" key="16">
    <source>
        <dbReference type="Pfam" id="PF17900"/>
    </source>
</evidence>
<dbReference type="PATRIC" id="fig|401562.3.peg.4437"/>